<dbReference type="Gene3D" id="3.90.1640.30">
    <property type="match status" value="1"/>
</dbReference>
<evidence type="ECO:0000259" key="2">
    <source>
        <dbReference type="Pfam" id="PF02272"/>
    </source>
</evidence>
<dbReference type="EMBL" id="CDML01000011">
    <property type="protein sequence ID" value="CRF40689.1"/>
    <property type="molecule type" value="Genomic_DNA"/>
</dbReference>
<keyword evidence="6" id="KW-1185">Reference proteome</keyword>
<reference evidence="7 8" key="2">
    <citation type="submission" date="2014-12" db="EMBL/GenBank/DDBJ databases">
        <authorList>
            <person name="Jaenicke S."/>
        </authorList>
    </citation>
    <scope>NUCLEOTIDE SEQUENCE [LARGE SCALE GENOMIC DNA]</scope>
</reference>
<feature type="domain" description="DDH" evidence="1">
    <location>
        <begin position="49"/>
        <end position="204"/>
    </location>
</feature>
<dbReference type="GO" id="GO:0004527">
    <property type="term" value="F:exonuclease activity"/>
    <property type="evidence" value="ECO:0007669"/>
    <property type="project" value="UniProtKB-KW"/>
</dbReference>
<dbReference type="Gene3D" id="3.10.310.30">
    <property type="match status" value="1"/>
</dbReference>
<dbReference type="PANTHER" id="PTHR30255">
    <property type="entry name" value="SINGLE-STRANDED-DNA-SPECIFIC EXONUCLEASE RECJ"/>
    <property type="match status" value="1"/>
</dbReference>
<keyword evidence="4" id="KW-0269">Exonuclease</keyword>
<accession>A0A0K2X997</accession>
<keyword evidence="4" id="KW-0540">Nuclease</keyword>
<dbReference type="GO" id="GO:0003676">
    <property type="term" value="F:nucleic acid binding"/>
    <property type="evidence" value="ECO:0007669"/>
    <property type="project" value="InterPro"/>
</dbReference>
<evidence type="ECO:0000313" key="6">
    <source>
        <dbReference type="Proteomes" id="UP000038622"/>
    </source>
</evidence>
<dbReference type="EC" id="3.1.-.-" evidence="4"/>
<dbReference type="SUPFAM" id="SSF64182">
    <property type="entry name" value="DHH phosphoesterases"/>
    <property type="match status" value="1"/>
</dbReference>
<dbReference type="STRING" id="1578720.HAL011_04510"/>
<dbReference type="Proteomes" id="UP000045175">
    <property type="component" value="Unassembled WGS sequence"/>
</dbReference>
<protein>
    <submittedName>
        <fullName evidence="4">Single-stranded-DNA-specific exonuclease RecJ</fullName>
        <ecNumber evidence="4">3.1.-.-</ecNumber>
    </submittedName>
</protein>
<dbReference type="InterPro" id="IPR051673">
    <property type="entry name" value="SSDNA_exonuclease_RecJ"/>
</dbReference>
<dbReference type="Proteomes" id="UP000041394">
    <property type="component" value="Unassembled WGS sequence"/>
</dbReference>
<dbReference type="Pfam" id="PF01368">
    <property type="entry name" value="DHH"/>
    <property type="match status" value="1"/>
</dbReference>
<organism evidence="4 8">
    <name type="scientific">Helicobacter ailurogastricus</name>
    <dbReference type="NCBI Taxonomy" id="1578720"/>
    <lineage>
        <taxon>Bacteria</taxon>
        <taxon>Pseudomonadati</taxon>
        <taxon>Campylobacterota</taxon>
        <taxon>Epsilonproteobacteria</taxon>
        <taxon>Campylobacterales</taxon>
        <taxon>Helicobacteraceae</taxon>
        <taxon>Helicobacter</taxon>
    </lineage>
</organism>
<dbReference type="RefSeq" id="WP_082346433.1">
    <property type="nucleotide sequence ID" value="NZ_CDMH01000057.1"/>
</dbReference>
<evidence type="ECO:0000259" key="1">
    <source>
        <dbReference type="Pfam" id="PF01368"/>
    </source>
</evidence>
<dbReference type="Pfam" id="PF02272">
    <property type="entry name" value="DHHA1"/>
    <property type="match status" value="1"/>
</dbReference>
<name>A0A0K2X997_9HELI</name>
<evidence type="ECO:0000313" key="5">
    <source>
        <dbReference type="EMBL" id="CRF44311.1"/>
    </source>
</evidence>
<evidence type="ECO:0000313" key="8">
    <source>
        <dbReference type="Proteomes" id="UP000045175"/>
    </source>
</evidence>
<evidence type="ECO:0000313" key="4">
    <source>
        <dbReference type="EMBL" id="CRF43082.1"/>
    </source>
</evidence>
<reference evidence="6" key="3">
    <citation type="submission" date="2014-12" db="EMBL/GenBank/DDBJ databases">
        <authorList>
            <person name="Smet A."/>
        </authorList>
    </citation>
    <scope>NUCLEOTIDE SEQUENCE [LARGE SCALE GENOMIC DNA]</scope>
</reference>
<sequence length="437" mass="48467">MLEAFRAHIEAISKEDGTHKFSLDSVLEMGEGQKALELLHNALKAQKQIILGGDYDCDGMSGTALALYFFKEVLNYPNINYIIPRRNTDSYGMSVALLEAYATKKRFVKTSYNARGEVIGGQALDFNNSLFITIDNGATIPDEVCAFLHVHNTPLILSDHHEFLEGRIPACDAFVHPLLSSKHPFKGISGACVGYLFLLAYAKHYGVKMRLDHLQYLQVLAGLSTIADMMDLSTPYNRQLVQRMDCTLRTAMPNSLKALYLAQKYQNPYKLSTLAWDIIPLINAVGRLDGIEGFCHCNLVVDLLATREANPTYAALLVQTNQKRKECIQEIKKTLQPTKKGPLIYAGGHIPRGVLGMLANQFLEMGGVVALCWRYENESIEASLRAKEADLMQILAHLKDKGIGVQGGGHKQACGLVFANENEFQQALEFLGQAHAF</sequence>
<dbReference type="InterPro" id="IPR001667">
    <property type="entry name" value="DDH_dom"/>
</dbReference>
<reference evidence="4" key="1">
    <citation type="submission" date="2014-12" db="EMBL/GenBank/DDBJ databases">
        <title>Whole genome sequences of four Staphylococcus schleiferi canine isolates.</title>
        <authorList>
            <person name="Misic A.M."/>
            <person name="Cain C."/>
            <person name="Morris D.O."/>
            <person name="Rankin S."/>
            <person name="Beiting D."/>
        </authorList>
    </citation>
    <scope>NUCLEOTIDE SEQUENCE</scope>
    <source>
        <strain evidence="3">ASB11</strain>
        <strain evidence="4">ASB13</strain>
        <strain evidence="5">ASB9</strain>
    </source>
</reference>
<keyword evidence="4" id="KW-0378">Hydrolase</keyword>
<dbReference type="PANTHER" id="PTHR30255:SF2">
    <property type="entry name" value="SINGLE-STRANDED-DNA-SPECIFIC EXONUCLEASE RECJ"/>
    <property type="match status" value="1"/>
</dbReference>
<feature type="domain" description="DHHA1" evidence="2">
    <location>
        <begin position="345"/>
        <end position="433"/>
    </location>
</feature>
<evidence type="ECO:0000313" key="3">
    <source>
        <dbReference type="EMBL" id="CRF40689.1"/>
    </source>
</evidence>
<proteinExistence type="predicted"/>
<dbReference type="Proteomes" id="UP000038622">
    <property type="component" value="Unassembled WGS sequence"/>
</dbReference>
<dbReference type="EMBL" id="CDMN01000034">
    <property type="protein sequence ID" value="CRF44311.1"/>
    <property type="molecule type" value="Genomic_DNA"/>
</dbReference>
<dbReference type="AlphaFoldDB" id="A0A0K2X997"/>
<evidence type="ECO:0000313" key="7">
    <source>
        <dbReference type="Proteomes" id="UP000041394"/>
    </source>
</evidence>
<gene>
    <name evidence="3" type="ORF">HAL011_04510</name>
    <name evidence="4" type="ORF">HAL013_13060</name>
    <name evidence="5" type="ORF">HAL09_08870</name>
</gene>
<dbReference type="InterPro" id="IPR038763">
    <property type="entry name" value="DHH_sf"/>
</dbReference>
<dbReference type="EMBL" id="CDMH01000057">
    <property type="protein sequence ID" value="CRF43082.1"/>
    <property type="molecule type" value="Genomic_DNA"/>
</dbReference>
<dbReference type="InterPro" id="IPR003156">
    <property type="entry name" value="DHHA1_dom"/>
</dbReference>